<dbReference type="AlphaFoldDB" id="A0A7V8FZZ3"/>
<evidence type="ECO:0000313" key="2">
    <source>
        <dbReference type="EMBL" id="KAF1047855.1"/>
    </source>
</evidence>
<sequence>MKLLRLPIQLARAVLRLPYLLILGILDVMIWILAWINRKLGDDEPATTSAPAPAPRRHAGGRHLLDNEPLVGAMRDLRLSIHLRDGDPASDMQATLRYGDGHVLLQARGAPAELERQLLAALEPDAPDAPCMRDGQVTEARYVRDGACLHVLPDDARGGRALLVNVATLEQLRAAVHQGLAHADTNADTNADDGEPASPQAEQVLVHVPTVPRFKVNIGVGIEVPIDQQPLVERLMAAGARRAGWSDEEVYLELDTLAPRWLLQAYPDPLRQAKLRLDLRLGEHLSQSGRGGFEQSAATLLAHAETQDGHAQPVQERGTFVEGSYVCNGVYLAISAADYGSPEMIIHAIARDTLRKVLASELDRLRSELTPA</sequence>
<keyword evidence="1" id="KW-0812">Transmembrane</keyword>
<gene>
    <name evidence="2" type="ORF">GAK35_00475</name>
</gene>
<dbReference type="Proteomes" id="UP000462435">
    <property type="component" value="Unassembled WGS sequence"/>
</dbReference>
<protein>
    <submittedName>
        <fullName evidence="2">Uncharacterized protein</fullName>
    </submittedName>
</protein>
<keyword evidence="1" id="KW-1133">Transmembrane helix</keyword>
<evidence type="ECO:0000313" key="3">
    <source>
        <dbReference type="Proteomes" id="UP000462435"/>
    </source>
</evidence>
<evidence type="ECO:0000256" key="1">
    <source>
        <dbReference type="SAM" id="Phobius"/>
    </source>
</evidence>
<reference evidence="3" key="1">
    <citation type="journal article" date="2020" name="MBio">
        <title>Horizontal gene transfer to a defensive symbiont with a reduced genome amongst a multipartite beetle microbiome.</title>
        <authorList>
            <person name="Waterworth S.C."/>
            <person name="Florez L.V."/>
            <person name="Rees E.R."/>
            <person name="Hertweck C."/>
            <person name="Kaltenpoth M."/>
            <person name="Kwan J.C."/>
        </authorList>
    </citation>
    <scope>NUCLEOTIDE SEQUENCE [LARGE SCALE GENOMIC DNA]</scope>
</reference>
<keyword evidence="1" id="KW-0472">Membrane</keyword>
<organism evidence="2 3">
    <name type="scientific">Herbaspirillum frisingense</name>
    <dbReference type="NCBI Taxonomy" id="92645"/>
    <lineage>
        <taxon>Bacteria</taxon>
        <taxon>Pseudomonadati</taxon>
        <taxon>Pseudomonadota</taxon>
        <taxon>Betaproteobacteria</taxon>
        <taxon>Burkholderiales</taxon>
        <taxon>Oxalobacteraceae</taxon>
        <taxon>Herbaspirillum</taxon>
    </lineage>
</organism>
<dbReference type="EMBL" id="WNDX01000008">
    <property type="protein sequence ID" value="KAF1047855.1"/>
    <property type="molecule type" value="Genomic_DNA"/>
</dbReference>
<proteinExistence type="predicted"/>
<comment type="caution">
    <text evidence="2">The sequence shown here is derived from an EMBL/GenBank/DDBJ whole genome shotgun (WGS) entry which is preliminary data.</text>
</comment>
<accession>A0A7V8FZZ3</accession>
<name>A0A7V8FZZ3_9BURK</name>
<feature type="transmembrane region" description="Helical" evidence="1">
    <location>
        <begin position="20"/>
        <end position="36"/>
    </location>
</feature>